<evidence type="ECO:0000313" key="1">
    <source>
        <dbReference type="EMBL" id="RHN66477.1"/>
    </source>
</evidence>
<accession>A0A396IU60</accession>
<protein>
    <submittedName>
        <fullName evidence="1">Uncharacterized protein</fullName>
    </submittedName>
</protein>
<dbReference type="AlphaFoldDB" id="A0A396IU60"/>
<dbReference type="Proteomes" id="UP000265566">
    <property type="component" value="Chromosome 3"/>
</dbReference>
<sequence>MKVEMLNLYIQQDEAMVVECEVMLVLKEEREELYPYKTKEAGEVVEEEWI</sequence>
<comment type="caution">
    <text evidence="1">The sequence shown here is derived from an EMBL/GenBank/DDBJ whole genome shotgun (WGS) entry which is preliminary data.</text>
</comment>
<dbReference type="EMBL" id="PSQE01000003">
    <property type="protein sequence ID" value="RHN66477.1"/>
    <property type="molecule type" value="Genomic_DNA"/>
</dbReference>
<organism evidence="1">
    <name type="scientific">Medicago truncatula</name>
    <name type="common">Barrel medic</name>
    <name type="synonym">Medicago tribuloides</name>
    <dbReference type="NCBI Taxonomy" id="3880"/>
    <lineage>
        <taxon>Eukaryota</taxon>
        <taxon>Viridiplantae</taxon>
        <taxon>Streptophyta</taxon>
        <taxon>Embryophyta</taxon>
        <taxon>Tracheophyta</taxon>
        <taxon>Spermatophyta</taxon>
        <taxon>Magnoliopsida</taxon>
        <taxon>eudicotyledons</taxon>
        <taxon>Gunneridae</taxon>
        <taxon>Pentapetalae</taxon>
        <taxon>rosids</taxon>
        <taxon>fabids</taxon>
        <taxon>Fabales</taxon>
        <taxon>Fabaceae</taxon>
        <taxon>Papilionoideae</taxon>
        <taxon>50 kb inversion clade</taxon>
        <taxon>NPAAA clade</taxon>
        <taxon>Hologalegina</taxon>
        <taxon>IRL clade</taxon>
        <taxon>Trifolieae</taxon>
        <taxon>Medicago</taxon>
    </lineage>
</organism>
<dbReference type="Gramene" id="rna14473">
    <property type="protein sequence ID" value="RHN66477.1"/>
    <property type="gene ID" value="gene14473"/>
</dbReference>
<name>A0A396IU60_MEDTR</name>
<reference evidence="1" key="1">
    <citation type="journal article" date="2018" name="Nat. Plants">
        <title>Whole-genome landscape of Medicago truncatula symbiotic genes.</title>
        <authorList>
            <person name="Pecrix Y."/>
            <person name="Gamas P."/>
            <person name="Carrere S."/>
        </authorList>
    </citation>
    <scope>NUCLEOTIDE SEQUENCE</scope>
    <source>
        <tissue evidence="1">Leaves</tissue>
    </source>
</reference>
<proteinExistence type="predicted"/>
<gene>
    <name evidence="1" type="ORF">MtrunA17_Chr3g0091521</name>
</gene>